<evidence type="ECO:0000313" key="5">
    <source>
        <dbReference type="Proteomes" id="UP000199705"/>
    </source>
</evidence>
<feature type="transmembrane region" description="Helical" evidence="1">
    <location>
        <begin position="43"/>
        <end position="59"/>
    </location>
</feature>
<feature type="domain" description="LiaF transmembrane" evidence="3">
    <location>
        <begin position="18"/>
        <end position="110"/>
    </location>
</feature>
<dbReference type="Pfam" id="PF22570">
    <property type="entry name" value="LiaF-TM"/>
    <property type="match status" value="1"/>
</dbReference>
<protein>
    <submittedName>
        <fullName evidence="4">Cell wall-active antibiotics response 4TMS YvqF</fullName>
    </submittedName>
</protein>
<keyword evidence="1" id="KW-0472">Membrane</keyword>
<dbReference type="PANTHER" id="PTHR40763">
    <property type="entry name" value="MEMBRANE PROTEIN-RELATED"/>
    <property type="match status" value="1"/>
</dbReference>
<gene>
    <name evidence="4" type="ORF">SAMN05192573_104457</name>
</gene>
<dbReference type="AlphaFoldDB" id="A0A1G7WK62"/>
<dbReference type="EMBL" id="FNCG01000004">
    <property type="protein sequence ID" value="SDG72407.1"/>
    <property type="molecule type" value="Genomic_DNA"/>
</dbReference>
<accession>A0A1G7WK62</accession>
<dbReference type="Pfam" id="PF09922">
    <property type="entry name" value="LiaF-like_C"/>
    <property type="match status" value="1"/>
</dbReference>
<feature type="transmembrane region" description="Helical" evidence="1">
    <location>
        <begin position="17"/>
        <end position="37"/>
    </location>
</feature>
<name>A0A1G7WK62_9SPHI</name>
<dbReference type="PANTHER" id="PTHR40763:SF5">
    <property type="entry name" value="MEMBRANE PROTEIN"/>
    <property type="match status" value="1"/>
</dbReference>
<proteinExistence type="predicted"/>
<evidence type="ECO:0000259" key="2">
    <source>
        <dbReference type="Pfam" id="PF09922"/>
    </source>
</evidence>
<dbReference type="InterPro" id="IPR024425">
    <property type="entry name" value="LiaF-like_C"/>
</dbReference>
<evidence type="ECO:0000313" key="4">
    <source>
        <dbReference type="EMBL" id="SDG72407.1"/>
    </source>
</evidence>
<reference evidence="5" key="1">
    <citation type="submission" date="2016-10" db="EMBL/GenBank/DDBJ databases">
        <authorList>
            <person name="Varghese N."/>
            <person name="Submissions S."/>
        </authorList>
    </citation>
    <scope>NUCLEOTIDE SEQUENCE [LARGE SCALE GENOMIC DNA]</scope>
    <source>
        <strain evidence="5">Gh-67</strain>
    </source>
</reference>
<organism evidence="4 5">
    <name type="scientific">Mucilaginibacter gossypii</name>
    <dbReference type="NCBI Taxonomy" id="551996"/>
    <lineage>
        <taxon>Bacteria</taxon>
        <taxon>Pseudomonadati</taxon>
        <taxon>Bacteroidota</taxon>
        <taxon>Sphingobacteriia</taxon>
        <taxon>Sphingobacteriales</taxon>
        <taxon>Sphingobacteriaceae</taxon>
        <taxon>Mucilaginibacter</taxon>
    </lineage>
</organism>
<evidence type="ECO:0000259" key="3">
    <source>
        <dbReference type="Pfam" id="PF22570"/>
    </source>
</evidence>
<dbReference type="Proteomes" id="UP000199705">
    <property type="component" value="Unassembled WGS sequence"/>
</dbReference>
<feature type="transmembrane region" description="Helical" evidence="1">
    <location>
        <begin position="90"/>
        <end position="105"/>
    </location>
</feature>
<dbReference type="RefSeq" id="WP_091166729.1">
    <property type="nucleotide sequence ID" value="NZ_CP071878.2"/>
</dbReference>
<dbReference type="STRING" id="551996.SAMN05192573_104457"/>
<keyword evidence="1" id="KW-1133">Transmembrane helix</keyword>
<evidence type="ECO:0000256" key="1">
    <source>
        <dbReference type="SAM" id="Phobius"/>
    </source>
</evidence>
<sequence>MNNDIEHPKDPNKGKSVAGIILLAVGSILLLQQFNLFFIPHNIVLWPFWLVFWGLYIGSKHQYKKASWLLLVGLGVLLLLSKNINNSDRILWPLAVIGFGMWLILRRNKHFDPQQWKNDFKGEKWANWDKKEPFQFEKAETVDYTVKEEGSEIPPVDPYAQKQQQYNTKYSGDDYIDTVSIFGGVNKTILSKQFRGGDIVNIFGGAELDFTQADINGRIIIDITQIFGGTKIIVPSNWQVVSDLAAVFASVDDKRIRSTASVGSEKVLVLKGVSIFAGVDIRSY</sequence>
<keyword evidence="5" id="KW-1185">Reference proteome</keyword>
<feature type="domain" description="Cell wall-active antibiotics response LiaF-like C-terminal" evidence="2">
    <location>
        <begin position="194"/>
        <end position="252"/>
    </location>
</feature>
<dbReference type="InterPro" id="IPR054331">
    <property type="entry name" value="LiaF_TM"/>
</dbReference>
<feature type="transmembrane region" description="Helical" evidence="1">
    <location>
        <begin position="66"/>
        <end position="84"/>
    </location>
</feature>
<keyword evidence="1" id="KW-0812">Transmembrane</keyword>